<dbReference type="PANTHER" id="PTHR36435:SF1">
    <property type="entry name" value="CAAX AMINO TERMINAL PROTEASE FAMILY PROTEIN"/>
    <property type="match status" value="1"/>
</dbReference>
<keyword evidence="4" id="KW-1185">Reference proteome</keyword>
<keyword evidence="3" id="KW-0645">Protease</keyword>
<keyword evidence="1" id="KW-0472">Membrane</keyword>
<protein>
    <submittedName>
        <fullName evidence="3">CAAX amino terminal protease self-immunity</fullName>
    </submittedName>
</protein>
<dbReference type="GO" id="GO:0080120">
    <property type="term" value="P:CAAX-box protein maturation"/>
    <property type="evidence" value="ECO:0007669"/>
    <property type="project" value="UniProtKB-ARBA"/>
</dbReference>
<dbReference type="AlphaFoldDB" id="A0A0P7G7W6"/>
<gene>
    <name evidence="3" type="ORF">SY89_00043</name>
</gene>
<feature type="transmembrane region" description="Helical" evidence="1">
    <location>
        <begin position="205"/>
        <end position="223"/>
    </location>
</feature>
<dbReference type="Pfam" id="PF02517">
    <property type="entry name" value="Rce1-like"/>
    <property type="match status" value="1"/>
</dbReference>
<organism evidence="3 4">
    <name type="scientific">Halolamina pelagica</name>
    <dbReference type="NCBI Taxonomy" id="699431"/>
    <lineage>
        <taxon>Archaea</taxon>
        <taxon>Methanobacteriati</taxon>
        <taxon>Methanobacteriota</taxon>
        <taxon>Stenosarchaea group</taxon>
        <taxon>Halobacteria</taxon>
        <taxon>Halobacteriales</taxon>
        <taxon>Haloferacaceae</taxon>
    </lineage>
</organism>
<keyword evidence="1" id="KW-0812">Transmembrane</keyword>
<feature type="transmembrane region" description="Helical" evidence="1">
    <location>
        <begin position="56"/>
        <end position="80"/>
    </location>
</feature>
<accession>A0A0P7G7W6</accession>
<dbReference type="STRING" id="699431.SY89_00043"/>
<dbReference type="GO" id="GO:0004175">
    <property type="term" value="F:endopeptidase activity"/>
    <property type="evidence" value="ECO:0007669"/>
    <property type="project" value="UniProtKB-ARBA"/>
</dbReference>
<feature type="transmembrane region" description="Helical" evidence="1">
    <location>
        <begin position="20"/>
        <end position="50"/>
    </location>
</feature>
<evidence type="ECO:0000259" key="2">
    <source>
        <dbReference type="Pfam" id="PF02517"/>
    </source>
</evidence>
<evidence type="ECO:0000313" key="3">
    <source>
        <dbReference type="EMBL" id="KPN29330.1"/>
    </source>
</evidence>
<sequence length="255" mass="25905">MSAPNDESAVSHAPGRPIALVIALTLAVGGLVVSTVTGLIGTLVGALVGAGTNPDAAVPALVGVLLVTAEAGFVVVGYAFRQTDDGAAIGIDWIDRHGSRLGDAALVVGATVALVAFNRAAFAVGSLLGVDPVTAVSAPDELSVGVLAVMLPAMLLAVGPAEEYLFRGVVQGYLRQSFSAWGAVGWSALLFAVVHLPNLLSTPEAGLVSVPVWLTIGVVLGWLYERTGALLVPVLVHGLYNAAVVSLLFVEWGIV</sequence>
<dbReference type="InterPro" id="IPR003675">
    <property type="entry name" value="Rce1/LyrA-like_dom"/>
</dbReference>
<feature type="transmembrane region" description="Helical" evidence="1">
    <location>
        <begin position="101"/>
        <end position="122"/>
    </location>
</feature>
<dbReference type="InterPro" id="IPR052710">
    <property type="entry name" value="CAAX_protease"/>
</dbReference>
<dbReference type="PANTHER" id="PTHR36435">
    <property type="entry name" value="SLR1288 PROTEIN"/>
    <property type="match status" value="1"/>
</dbReference>
<dbReference type="EMBL" id="LGUC01000001">
    <property type="protein sequence ID" value="KPN29330.1"/>
    <property type="molecule type" value="Genomic_DNA"/>
</dbReference>
<name>A0A0P7G7W6_9EURY</name>
<dbReference type="Proteomes" id="UP000050535">
    <property type="component" value="Unassembled WGS sequence"/>
</dbReference>
<feature type="transmembrane region" description="Helical" evidence="1">
    <location>
        <begin position="230"/>
        <end position="250"/>
    </location>
</feature>
<comment type="caution">
    <text evidence="3">The sequence shown here is derived from an EMBL/GenBank/DDBJ whole genome shotgun (WGS) entry which is preliminary data.</text>
</comment>
<feature type="transmembrane region" description="Helical" evidence="1">
    <location>
        <begin position="178"/>
        <end position="199"/>
    </location>
</feature>
<reference evidence="4" key="1">
    <citation type="submission" date="2013-11" db="EMBL/GenBank/DDBJ databases">
        <authorList>
            <person name="Hoang H.T."/>
            <person name="Killian M.L."/>
            <person name="Madson D.M."/>
            <person name="Arruda P.H.E."/>
            <person name="Sun D."/>
            <person name="Schwartz K.J."/>
            <person name="Yoon K."/>
        </authorList>
    </citation>
    <scope>NUCLEOTIDE SEQUENCE [LARGE SCALE GENOMIC DNA]</scope>
    <source>
        <strain evidence="4">CDK2</strain>
    </source>
</reference>
<keyword evidence="1" id="KW-1133">Transmembrane helix</keyword>
<evidence type="ECO:0000313" key="4">
    <source>
        <dbReference type="Proteomes" id="UP000050535"/>
    </source>
</evidence>
<feature type="domain" description="CAAX prenyl protease 2/Lysostaphin resistance protein A-like" evidence="2">
    <location>
        <begin position="148"/>
        <end position="242"/>
    </location>
</feature>
<feature type="transmembrane region" description="Helical" evidence="1">
    <location>
        <begin position="142"/>
        <end position="166"/>
    </location>
</feature>
<dbReference type="GO" id="GO:0006508">
    <property type="term" value="P:proteolysis"/>
    <property type="evidence" value="ECO:0007669"/>
    <property type="project" value="UniProtKB-KW"/>
</dbReference>
<evidence type="ECO:0000256" key="1">
    <source>
        <dbReference type="SAM" id="Phobius"/>
    </source>
</evidence>
<keyword evidence="3" id="KW-0378">Hydrolase</keyword>
<proteinExistence type="predicted"/>